<evidence type="ECO:0000256" key="1">
    <source>
        <dbReference type="SAM" id="MobiDB-lite"/>
    </source>
</evidence>
<gene>
    <name evidence="2" type="ORF">RF55_23064</name>
</gene>
<protein>
    <submittedName>
        <fullName evidence="2">Disks large-associated protein 5</fullName>
    </submittedName>
</protein>
<name>A0A0J7JWX3_LASNI</name>
<proteinExistence type="predicted"/>
<evidence type="ECO:0000313" key="2">
    <source>
        <dbReference type="EMBL" id="KMQ82421.1"/>
    </source>
</evidence>
<dbReference type="Proteomes" id="UP000036403">
    <property type="component" value="Unassembled WGS sequence"/>
</dbReference>
<dbReference type="PaxDb" id="67767-A0A0J7JWX3"/>
<dbReference type="STRING" id="67767.A0A0J7JWX3"/>
<dbReference type="EMBL" id="LBMM01025641">
    <property type="protein sequence ID" value="KMQ82421.1"/>
    <property type="molecule type" value="Genomic_DNA"/>
</dbReference>
<organism evidence="2 3">
    <name type="scientific">Lasius niger</name>
    <name type="common">Black garden ant</name>
    <dbReference type="NCBI Taxonomy" id="67767"/>
    <lineage>
        <taxon>Eukaryota</taxon>
        <taxon>Metazoa</taxon>
        <taxon>Ecdysozoa</taxon>
        <taxon>Arthropoda</taxon>
        <taxon>Hexapoda</taxon>
        <taxon>Insecta</taxon>
        <taxon>Pterygota</taxon>
        <taxon>Neoptera</taxon>
        <taxon>Endopterygota</taxon>
        <taxon>Hymenoptera</taxon>
        <taxon>Apocrita</taxon>
        <taxon>Aculeata</taxon>
        <taxon>Formicoidea</taxon>
        <taxon>Formicidae</taxon>
        <taxon>Formicinae</taxon>
        <taxon>Lasius</taxon>
        <taxon>Lasius</taxon>
    </lineage>
</organism>
<reference evidence="2 3" key="1">
    <citation type="submission" date="2015-04" db="EMBL/GenBank/DDBJ databases">
        <title>Lasius niger genome sequencing.</title>
        <authorList>
            <person name="Konorov E.A."/>
            <person name="Nikitin M.A."/>
            <person name="Kirill M.V."/>
            <person name="Chang P."/>
        </authorList>
    </citation>
    <scope>NUCLEOTIDE SEQUENCE [LARGE SCALE GENOMIC DNA]</scope>
    <source>
        <tissue evidence="2">Whole</tissue>
    </source>
</reference>
<sequence length="131" mass="14889">MMTPRRSVSKKENKTPVKSSRKSLLKSSQKDVNKYMTPNKGNITGMENTILIENVDKKRRSSRKSVAFSAEACVACAENKPVLPMTPHSKRNRSKTPSRQSRSKHAFNEDLIAWNTPEPLPNRVTRSHQKN</sequence>
<keyword evidence="3" id="KW-1185">Reference proteome</keyword>
<accession>A0A0J7JWX3</accession>
<dbReference type="AlphaFoldDB" id="A0A0J7JWX3"/>
<evidence type="ECO:0000313" key="3">
    <source>
        <dbReference type="Proteomes" id="UP000036403"/>
    </source>
</evidence>
<feature type="compositionally biased region" description="Basic residues" evidence="1">
    <location>
        <begin position="88"/>
        <end position="105"/>
    </location>
</feature>
<feature type="region of interest" description="Disordered" evidence="1">
    <location>
        <begin position="82"/>
        <end position="131"/>
    </location>
</feature>
<feature type="region of interest" description="Disordered" evidence="1">
    <location>
        <begin position="1"/>
        <end position="43"/>
    </location>
</feature>
<comment type="caution">
    <text evidence="2">The sequence shown here is derived from an EMBL/GenBank/DDBJ whole genome shotgun (WGS) entry which is preliminary data.</text>
</comment>